<evidence type="ECO:0000256" key="3">
    <source>
        <dbReference type="ARBA" id="ARBA00022741"/>
    </source>
</evidence>
<sequence>MADCENQLELAECCDTTVLSGISKRNLLVESFLAKGSYATVLKGHNTDTNTQVALKIVDSKKKCEYTQRFLPRERDIWPHLSHVNVIRLHTMIDLDPYLVFVCEYAENGDLLSKIKRERRIAEPQAKRIFLQIIEALKYLHSVKVVHRDLKCENVYLDRNDNVKLGDFGFARLLEKNDNTTTFCGSRAYAAPEILSALPYDAYMSDIWSLGVVLFIMVTGCMPYNDTDAYKMLRRQIEHKVRFPSSTPISNEAKNLIYNIMDPRPNNRPNLRQICKHSWLSDTSYEMNVGVISRIKRMVHKFRKNPYSLRQPNSTRTTKTRSERQQ</sequence>
<evidence type="ECO:0000259" key="7">
    <source>
        <dbReference type="PROSITE" id="PS50011"/>
    </source>
</evidence>
<keyword evidence="9" id="KW-1185">Reference proteome</keyword>
<name>A0A8S1GP71_9PELO</name>
<dbReference type="PROSITE" id="PS50011">
    <property type="entry name" value="PROTEIN_KINASE_DOM"/>
    <property type="match status" value="1"/>
</dbReference>
<feature type="compositionally biased region" description="Polar residues" evidence="6">
    <location>
        <begin position="308"/>
        <end position="317"/>
    </location>
</feature>
<keyword evidence="2" id="KW-0808">Transferase</keyword>
<evidence type="ECO:0000256" key="5">
    <source>
        <dbReference type="ARBA" id="ARBA00022840"/>
    </source>
</evidence>
<keyword evidence="4" id="KW-0418">Kinase</keyword>
<dbReference type="GO" id="GO:0005737">
    <property type="term" value="C:cytoplasm"/>
    <property type="evidence" value="ECO:0007669"/>
    <property type="project" value="TreeGrafter"/>
</dbReference>
<dbReference type="InterPro" id="IPR008271">
    <property type="entry name" value="Ser/Thr_kinase_AS"/>
</dbReference>
<evidence type="ECO:0000256" key="1">
    <source>
        <dbReference type="ARBA" id="ARBA00022527"/>
    </source>
</evidence>
<dbReference type="EMBL" id="CAJGYM010000001">
    <property type="protein sequence ID" value="CAD6184684.1"/>
    <property type="molecule type" value="Genomic_DNA"/>
</dbReference>
<keyword evidence="5" id="KW-0067">ATP-binding</keyword>
<dbReference type="PROSITE" id="PS00108">
    <property type="entry name" value="PROTEIN_KINASE_ST"/>
    <property type="match status" value="1"/>
</dbReference>
<evidence type="ECO:0000256" key="6">
    <source>
        <dbReference type="SAM" id="MobiDB-lite"/>
    </source>
</evidence>
<protein>
    <recommendedName>
        <fullName evidence="7">Protein kinase domain-containing protein</fullName>
    </recommendedName>
</protein>
<dbReference type="SMART" id="SM00220">
    <property type="entry name" value="S_TKc"/>
    <property type="match status" value="1"/>
</dbReference>
<keyword evidence="1" id="KW-0723">Serine/threonine-protein kinase</keyword>
<keyword evidence="3" id="KW-0547">Nucleotide-binding</keyword>
<dbReference type="GO" id="GO:0005524">
    <property type="term" value="F:ATP binding"/>
    <property type="evidence" value="ECO:0007669"/>
    <property type="project" value="UniProtKB-KW"/>
</dbReference>
<comment type="caution">
    <text evidence="8">The sequence shown here is derived from an EMBL/GenBank/DDBJ whole genome shotgun (WGS) entry which is preliminary data.</text>
</comment>
<organism evidence="8 9">
    <name type="scientific">Caenorhabditis auriculariae</name>
    <dbReference type="NCBI Taxonomy" id="2777116"/>
    <lineage>
        <taxon>Eukaryota</taxon>
        <taxon>Metazoa</taxon>
        <taxon>Ecdysozoa</taxon>
        <taxon>Nematoda</taxon>
        <taxon>Chromadorea</taxon>
        <taxon>Rhabditida</taxon>
        <taxon>Rhabditina</taxon>
        <taxon>Rhabditomorpha</taxon>
        <taxon>Rhabditoidea</taxon>
        <taxon>Rhabditidae</taxon>
        <taxon>Peloderinae</taxon>
        <taxon>Caenorhabditis</taxon>
    </lineage>
</organism>
<dbReference type="Proteomes" id="UP000835052">
    <property type="component" value="Unassembled WGS sequence"/>
</dbReference>
<feature type="domain" description="Protein kinase" evidence="7">
    <location>
        <begin position="27"/>
        <end position="280"/>
    </location>
</feature>
<reference evidence="8" key="1">
    <citation type="submission" date="2020-10" db="EMBL/GenBank/DDBJ databases">
        <authorList>
            <person name="Kikuchi T."/>
        </authorList>
    </citation>
    <scope>NUCLEOTIDE SEQUENCE</scope>
    <source>
        <strain evidence="8">NKZ352</strain>
    </source>
</reference>
<dbReference type="Pfam" id="PF00069">
    <property type="entry name" value="Pkinase"/>
    <property type="match status" value="1"/>
</dbReference>
<dbReference type="GO" id="GO:0000226">
    <property type="term" value="P:microtubule cytoskeleton organization"/>
    <property type="evidence" value="ECO:0007669"/>
    <property type="project" value="TreeGrafter"/>
</dbReference>
<dbReference type="PANTHER" id="PTHR24346">
    <property type="entry name" value="MAP/MICROTUBULE AFFINITY-REGULATING KINASE"/>
    <property type="match status" value="1"/>
</dbReference>
<feature type="region of interest" description="Disordered" evidence="6">
    <location>
        <begin position="303"/>
        <end position="326"/>
    </location>
</feature>
<proteinExistence type="predicted"/>
<dbReference type="OrthoDB" id="193931at2759"/>
<dbReference type="GO" id="GO:0035556">
    <property type="term" value="P:intracellular signal transduction"/>
    <property type="evidence" value="ECO:0007669"/>
    <property type="project" value="TreeGrafter"/>
</dbReference>
<dbReference type="InterPro" id="IPR000719">
    <property type="entry name" value="Prot_kinase_dom"/>
</dbReference>
<evidence type="ECO:0000313" key="9">
    <source>
        <dbReference type="Proteomes" id="UP000835052"/>
    </source>
</evidence>
<dbReference type="FunFam" id="1.10.510.10:FF:000658">
    <property type="entry name" value="Protein CBG12184"/>
    <property type="match status" value="1"/>
</dbReference>
<gene>
    <name evidence="8" type="ORF">CAUJ_LOCUS603</name>
</gene>
<dbReference type="GO" id="GO:0050321">
    <property type="term" value="F:tau-protein kinase activity"/>
    <property type="evidence" value="ECO:0007669"/>
    <property type="project" value="TreeGrafter"/>
</dbReference>
<dbReference type="InterPro" id="IPR011009">
    <property type="entry name" value="Kinase-like_dom_sf"/>
</dbReference>
<dbReference type="AlphaFoldDB" id="A0A8S1GP71"/>
<dbReference type="Gene3D" id="1.10.510.10">
    <property type="entry name" value="Transferase(Phosphotransferase) domain 1"/>
    <property type="match status" value="1"/>
</dbReference>
<evidence type="ECO:0000313" key="8">
    <source>
        <dbReference type="EMBL" id="CAD6184684.1"/>
    </source>
</evidence>
<evidence type="ECO:0000256" key="2">
    <source>
        <dbReference type="ARBA" id="ARBA00022679"/>
    </source>
</evidence>
<accession>A0A8S1GP71</accession>
<evidence type="ECO:0000256" key="4">
    <source>
        <dbReference type="ARBA" id="ARBA00022777"/>
    </source>
</evidence>
<dbReference type="PANTHER" id="PTHR24346:SF82">
    <property type="entry name" value="KP78A-RELATED"/>
    <property type="match status" value="1"/>
</dbReference>
<dbReference type="SUPFAM" id="SSF56112">
    <property type="entry name" value="Protein kinase-like (PK-like)"/>
    <property type="match status" value="1"/>
</dbReference>